<dbReference type="SUPFAM" id="SSF55781">
    <property type="entry name" value="GAF domain-like"/>
    <property type="match status" value="1"/>
</dbReference>
<reference evidence="4 5" key="1">
    <citation type="submission" date="2021-03" db="EMBL/GenBank/DDBJ databases">
        <title>novel species in genus Cellulomonas.</title>
        <authorList>
            <person name="Zhang G."/>
        </authorList>
    </citation>
    <scope>NUCLEOTIDE SEQUENCE [LARGE SCALE GENOMIC DNA]</scope>
    <source>
        <strain evidence="5">zg-ZUI188</strain>
    </source>
</reference>
<gene>
    <name evidence="4" type="ORF">J4035_12615</name>
</gene>
<dbReference type="Gene3D" id="3.30.450.40">
    <property type="match status" value="1"/>
</dbReference>
<keyword evidence="1" id="KW-0805">Transcription regulation</keyword>
<dbReference type="Gene3D" id="1.10.10.10">
    <property type="entry name" value="Winged helix-like DNA-binding domain superfamily/Winged helix DNA-binding domain"/>
    <property type="match status" value="1"/>
</dbReference>
<evidence type="ECO:0000313" key="5">
    <source>
        <dbReference type="Proteomes" id="UP000678317"/>
    </source>
</evidence>
<dbReference type="Proteomes" id="UP000678317">
    <property type="component" value="Unassembled WGS sequence"/>
</dbReference>
<name>A0ABS3SIA4_9CELL</name>
<evidence type="ECO:0000256" key="1">
    <source>
        <dbReference type="ARBA" id="ARBA00023015"/>
    </source>
</evidence>
<comment type="caution">
    <text evidence="4">The sequence shown here is derived from an EMBL/GenBank/DDBJ whole genome shotgun (WGS) entry which is preliminary data.</text>
</comment>
<dbReference type="InterPro" id="IPR029016">
    <property type="entry name" value="GAF-like_dom_sf"/>
</dbReference>
<dbReference type="EMBL" id="JAGFBM010000007">
    <property type="protein sequence ID" value="MBO3085482.1"/>
    <property type="molecule type" value="Genomic_DNA"/>
</dbReference>
<dbReference type="InterPro" id="IPR036388">
    <property type="entry name" value="WH-like_DNA-bd_sf"/>
</dbReference>
<proteinExistence type="predicted"/>
<keyword evidence="5" id="KW-1185">Reference proteome</keyword>
<protein>
    <submittedName>
        <fullName evidence="4">ANTAR domain-containing protein</fullName>
    </submittedName>
</protein>
<dbReference type="SMART" id="SM01012">
    <property type="entry name" value="ANTAR"/>
    <property type="match status" value="1"/>
</dbReference>
<evidence type="ECO:0000256" key="2">
    <source>
        <dbReference type="ARBA" id="ARBA00023163"/>
    </source>
</evidence>
<feature type="domain" description="ANTAR" evidence="3">
    <location>
        <begin position="143"/>
        <end position="218"/>
    </location>
</feature>
<keyword evidence="2" id="KW-0804">Transcription</keyword>
<dbReference type="InterPro" id="IPR005561">
    <property type="entry name" value="ANTAR"/>
</dbReference>
<evidence type="ECO:0000259" key="3">
    <source>
        <dbReference type="SMART" id="SM01012"/>
    </source>
</evidence>
<evidence type="ECO:0000313" key="4">
    <source>
        <dbReference type="EMBL" id="MBO3085482.1"/>
    </source>
</evidence>
<sequence length="236" mass="24743">MTDRMSVLAWLARVIADGSGDRPLAQRLCVACVEILDAHGVAITLASSRPERLTVWATDGTSARLEDLQDVLGEGPGQEAFDTNAVVITHIDGETHGRYPLFTELAGAAAGAATIWALPMRISGGRAVGVVTLYRRGGRLAGTLEDAQLLADAVGAVVINDPDGPVNGQAWSLRARVHQATGMVVAQLRMHPDDALALLRAHAFADSSSVDAVAEAVITRELTFAQAEDSTESGTP</sequence>
<dbReference type="RefSeq" id="WP_208289862.1">
    <property type="nucleotide sequence ID" value="NZ_CP074404.1"/>
</dbReference>
<accession>A0ABS3SIA4</accession>
<dbReference type="Pfam" id="PF03861">
    <property type="entry name" value="ANTAR"/>
    <property type="match status" value="1"/>
</dbReference>
<organism evidence="4 5">
    <name type="scientific">Cellulomonas fengjieae</name>
    <dbReference type="NCBI Taxonomy" id="2819978"/>
    <lineage>
        <taxon>Bacteria</taxon>
        <taxon>Bacillati</taxon>
        <taxon>Actinomycetota</taxon>
        <taxon>Actinomycetes</taxon>
        <taxon>Micrococcales</taxon>
        <taxon>Cellulomonadaceae</taxon>
        <taxon>Cellulomonas</taxon>
    </lineage>
</organism>